<evidence type="ECO:0000313" key="3">
    <source>
        <dbReference type="Proteomes" id="UP000076532"/>
    </source>
</evidence>
<accession>A0A166JAS3</accession>
<feature type="compositionally biased region" description="Basic and acidic residues" evidence="1">
    <location>
        <begin position="1"/>
        <end position="10"/>
    </location>
</feature>
<name>A0A166JAS3_9AGAM</name>
<feature type="compositionally biased region" description="Low complexity" evidence="1">
    <location>
        <begin position="37"/>
        <end position="49"/>
    </location>
</feature>
<sequence length="434" mass="47991">MASESGEQHNHPNNSHWNNTTQAGAGTDHDHTPNEQSSDAAHSSAPDPAGGDPDVYTSHPYAVYPNPPSSDHNADPDAYTSHPYTAYPNPPSSDYYANPDVFTGHPHAAHSYPLIPLNPSTYLPNWSANHPDHVSPYTASNREIWITDLAEGTMNPVDPNPLQNIYADNAIGDRFQHTLANIQELLSVDDQLYDPQTSLTDPGALLNIDHSLPRFHLPAPVNMVYTYDKFEFEGETSNPPGYMPPPPPEAIASAPDHPQRHGLIRPWNSRENSLRGSRPALRASRTRSSGGTSRSSRQASPNPELGFQFVMRFQAIWRESEAESSAAVTKRARGQSSGYTPSEGDEAESSAAPVKRRRQSRNTMQQSEEELATNTIISQIATDMQEDIRSLMEEFQVTAATIRRMYTALGGNMQHLRLCLERDAAEFNQKYLSP</sequence>
<feature type="compositionally biased region" description="Polar residues" evidence="1">
    <location>
        <begin position="11"/>
        <end position="24"/>
    </location>
</feature>
<feature type="region of interest" description="Disordered" evidence="1">
    <location>
        <begin position="236"/>
        <end position="305"/>
    </location>
</feature>
<dbReference type="Proteomes" id="UP000076532">
    <property type="component" value="Unassembled WGS sequence"/>
</dbReference>
<keyword evidence="3" id="KW-1185">Reference proteome</keyword>
<protein>
    <submittedName>
        <fullName evidence="2">Uncharacterized protein</fullName>
    </submittedName>
</protein>
<dbReference type="AlphaFoldDB" id="A0A166JAS3"/>
<reference evidence="2 3" key="1">
    <citation type="journal article" date="2016" name="Mol. Biol. Evol.">
        <title>Comparative Genomics of Early-Diverging Mushroom-Forming Fungi Provides Insights into the Origins of Lignocellulose Decay Capabilities.</title>
        <authorList>
            <person name="Nagy L.G."/>
            <person name="Riley R."/>
            <person name="Tritt A."/>
            <person name="Adam C."/>
            <person name="Daum C."/>
            <person name="Floudas D."/>
            <person name="Sun H."/>
            <person name="Yadav J.S."/>
            <person name="Pangilinan J."/>
            <person name="Larsson K.H."/>
            <person name="Matsuura K."/>
            <person name="Barry K."/>
            <person name="Labutti K."/>
            <person name="Kuo R."/>
            <person name="Ohm R.A."/>
            <person name="Bhattacharya S.S."/>
            <person name="Shirouzu T."/>
            <person name="Yoshinaga Y."/>
            <person name="Martin F.M."/>
            <person name="Grigoriev I.V."/>
            <person name="Hibbett D.S."/>
        </authorList>
    </citation>
    <scope>NUCLEOTIDE SEQUENCE [LARGE SCALE GENOMIC DNA]</scope>
    <source>
        <strain evidence="2 3">CBS 109695</strain>
    </source>
</reference>
<organism evidence="2 3">
    <name type="scientific">Athelia psychrophila</name>
    <dbReference type="NCBI Taxonomy" id="1759441"/>
    <lineage>
        <taxon>Eukaryota</taxon>
        <taxon>Fungi</taxon>
        <taxon>Dikarya</taxon>
        <taxon>Basidiomycota</taxon>
        <taxon>Agaricomycotina</taxon>
        <taxon>Agaricomycetes</taxon>
        <taxon>Agaricomycetidae</taxon>
        <taxon>Atheliales</taxon>
        <taxon>Atheliaceae</taxon>
        <taxon>Athelia</taxon>
    </lineage>
</organism>
<feature type="region of interest" description="Disordered" evidence="1">
    <location>
        <begin position="323"/>
        <end position="370"/>
    </location>
</feature>
<feature type="compositionally biased region" description="Low complexity" evidence="1">
    <location>
        <begin position="282"/>
        <end position="300"/>
    </location>
</feature>
<feature type="compositionally biased region" description="Polar residues" evidence="1">
    <location>
        <begin position="361"/>
        <end position="370"/>
    </location>
</feature>
<dbReference type="EMBL" id="KV417553">
    <property type="protein sequence ID" value="KZP20672.1"/>
    <property type="molecule type" value="Genomic_DNA"/>
</dbReference>
<feature type="region of interest" description="Disordered" evidence="1">
    <location>
        <begin position="1"/>
        <end position="92"/>
    </location>
</feature>
<proteinExistence type="predicted"/>
<gene>
    <name evidence="2" type="ORF">FIBSPDRAFT_891765</name>
</gene>
<evidence type="ECO:0000313" key="2">
    <source>
        <dbReference type="EMBL" id="KZP20672.1"/>
    </source>
</evidence>
<evidence type="ECO:0000256" key="1">
    <source>
        <dbReference type="SAM" id="MobiDB-lite"/>
    </source>
</evidence>